<evidence type="ECO:0000313" key="5">
    <source>
        <dbReference type="Proteomes" id="UP001201812"/>
    </source>
</evidence>
<evidence type="ECO:0000256" key="1">
    <source>
        <dbReference type="SAM" id="Coils"/>
    </source>
</evidence>
<feature type="coiled-coil region" evidence="1">
    <location>
        <begin position="1"/>
        <end position="93"/>
    </location>
</feature>
<feature type="transmembrane region" description="Helical" evidence="3">
    <location>
        <begin position="96"/>
        <end position="116"/>
    </location>
</feature>
<reference evidence="4" key="1">
    <citation type="submission" date="2022-01" db="EMBL/GenBank/DDBJ databases">
        <title>Genome Sequence Resource for Two Populations of Ditylenchus destructor, the Migratory Endoparasitic Phytonematode.</title>
        <authorList>
            <person name="Zhang H."/>
            <person name="Lin R."/>
            <person name="Xie B."/>
        </authorList>
    </citation>
    <scope>NUCLEOTIDE SEQUENCE</scope>
    <source>
        <strain evidence="4">BazhouSP</strain>
    </source>
</reference>
<keyword evidence="1" id="KW-0175">Coiled coil</keyword>
<proteinExistence type="predicted"/>
<protein>
    <submittedName>
        <fullName evidence="4">Myosin tail domain-containing protein</fullName>
    </submittedName>
</protein>
<evidence type="ECO:0000256" key="2">
    <source>
        <dbReference type="SAM" id="MobiDB-lite"/>
    </source>
</evidence>
<name>A0AAD4MIG3_9BILA</name>
<keyword evidence="3" id="KW-1133">Transmembrane helix</keyword>
<organism evidence="4 5">
    <name type="scientific">Ditylenchus destructor</name>
    <dbReference type="NCBI Taxonomy" id="166010"/>
    <lineage>
        <taxon>Eukaryota</taxon>
        <taxon>Metazoa</taxon>
        <taxon>Ecdysozoa</taxon>
        <taxon>Nematoda</taxon>
        <taxon>Chromadorea</taxon>
        <taxon>Rhabditida</taxon>
        <taxon>Tylenchina</taxon>
        <taxon>Tylenchomorpha</taxon>
        <taxon>Sphaerularioidea</taxon>
        <taxon>Anguinidae</taxon>
        <taxon>Anguininae</taxon>
        <taxon>Ditylenchus</taxon>
    </lineage>
</organism>
<accession>A0AAD4MIG3</accession>
<sequence>MVSLQEQQEEQALQKQQLEREIANMKHQLIEAKNKVKEDAEQQLEELRKKNVKDLEAIQMQQNAERARFANAKRKLEQENQDLAKELEDARIASRILFIIIITTFFIVVIAVLGYIHQLQQDRDLMIKQQQHQAKLEETSRAYAQRIRYSEYDLVPVAAGQADIDGRYAKWAVWRFDDGRSELVAEPRTIAPRRPNDRKFGGCDIAGFFPDAATGGNVQQGGGNNGGHHAHGNNQNPVTSMDY</sequence>
<keyword evidence="3" id="KW-0472">Membrane</keyword>
<evidence type="ECO:0000313" key="4">
    <source>
        <dbReference type="EMBL" id="KAI1693523.1"/>
    </source>
</evidence>
<dbReference type="EMBL" id="JAKKPZ010000617">
    <property type="protein sequence ID" value="KAI1693523.1"/>
    <property type="molecule type" value="Genomic_DNA"/>
</dbReference>
<dbReference type="AlphaFoldDB" id="A0AAD4MIG3"/>
<dbReference type="Proteomes" id="UP001201812">
    <property type="component" value="Unassembled WGS sequence"/>
</dbReference>
<feature type="region of interest" description="Disordered" evidence="2">
    <location>
        <begin position="215"/>
        <end position="243"/>
    </location>
</feature>
<comment type="caution">
    <text evidence="4">The sequence shown here is derived from an EMBL/GenBank/DDBJ whole genome shotgun (WGS) entry which is preliminary data.</text>
</comment>
<evidence type="ECO:0000256" key="3">
    <source>
        <dbReference type="SAM" id="Phobius"/>
    </source>
</evidence>
<keyword evidence="3" id="KW-0812">Transmembrane</keyword>
<keyword evidence="5" id="KW-1185">Reference proteome</keyword>
<gene>
    <name evidence="4" type="ORF">DdX_20612</name>
</gene>